<dbReference type="GO" id="GO:0005829">
    <property type="term" value="C:cytosol"/>
    <property type="evidence" value="ECO:0007669"/>
    <property type="project" value="TreeGrafter"/>
</dbReference>
<keyword evidence="1" id="KW-0694">RNA-binding</keyword>
<organism evidence="3">
    <name type="scientific">Solanum chilense</name>
    <name type="common">Tomato</name>
    <name type="synonym">Lycopersicon chilense</name>
    <dbReference type="NCBI Taxonomy" id="4083"/>
    <lineage>
        <taxon>Eukaryota</taxon>
        <taxon>Viridiplantae</taxon>
        <taxon>Streptophyta</taxon>
        <taxon>Embryophyta</taxon>
        <taxon>Tracheophyta</taxon>
        <taxon>Spermatophyta</taxon>
        <taxon>Magnoliopsida</taxon>
        <taxon>eudicotyledons</taxon>
        <taxon>Gunneridae</taxon>
        <taxon>Pentapetalae</taxon>
        <taxon>asterids</taxon>
        <taxon>lamiids</taxon>
        <taxon>Solanales</taxon>
        <taxon>Solanaceae</taxon>
        <taxon>Solanoideae</taxon>
        <taxon>Solaneae</taxon>
        <taxon>Solanum</taxon>
        <taxon>Solanum subgen. Lycopersicon</taxon>
    </lineage>
</organism>
<dbReference type="GO" id="GO:0003729">
    <property type="term" value="F:mRNA binding"/>
    <property type="evidence" value="ECO:0007669"/>
    <property type="project" value="TreeGrafter"/>
</dbReference>
<proteinExistence type="predicted"/>
<name>A0A6N2AFZ9_SOLCI</name>
<dbReference type="InterPro" id="IPR039539">
    <property type="entry name" value="Ras_GTPase_bind_prot"/>
</dbReference>
<dbReference type="InterPro" id="IPR032710">
    <property type="entry name" value="NTF2-like_dom_sf"/>
</dbReference>
<dbReference type="AlphaFoldDB" id="A0A6N2AFZ9"/>
<dbReference type="PANTHER" id="PTHR10693:SF75">
    <property type="entry name" value="NUCLEAR TRANSPORT FACTOR 2"/>
    <property type="match status" value="1"/>
</dbReference>
<dbReference type="EMBL" id="RXGB01049569">
    <property type="protein sequence ID" value="TMW80568.1"/>
    <property type="molecule type" value="Genomic_DNA"/>
</dbReference>
<comment type="caution">
    <text evidence="3">The sequence shown here is derived from an EMBL/GenBank/DDBJ whole genome shotgun (WGS) entry which is preliminary data.</text>
</comment>
<dbReference type="InterPro" id="IPR002075">
    <property type="entry name" value="NTF2_dom"/>
</dbReference>
<sequence length="81" mass="9208">MAMQTVAQPSAQVVGNTFVEQYYQIQHHSPESVYRFYQDSSVLSRPDANGVMTTMKVLGKRNYHLSLTIYLSLTPKPSQKL</sequence>
<evidence type="ECO:0000259" key="2">
    <source>
        <dbReference type="PROSITE" id="PS50177"/>
    </source>
</evidence>
<protein>
    <recommendedName>
        <fullName evidence="2">NTF2 domain-containing protein</fullName>
    </recommendedName>
</protein>
<dbReference type="PANTHER" id="PTHR10693">
    <property type="entry name" value="RAS GTPASE-ACTIVATING PROTEIN-BINDING PROTEIN"/>
    <property type="match status" value="1"/>
</dbReference>
<feature type="domain" description="NTF2" evidence="2">
    <location>
        <begin position="14"/>
        <end position="81"/>
    </location>
</feature>
<accession>A0A6N2AFZ9</accession>
<dbReference type="SUPFAM" id="SSF54427">
    <property type="entry name" value="NTF2-like"/>
    <property type="match status" value="1"/>
</dbReference>
<dbReference type="InterPro" id="IPR018222">
    <property type="entry name" value="Nuclear_transport_factor_2_euk"/>
</dbReference>
<dbReference type="GO" id="GO:1990904">
    <property type="term" value="C:ribonucleoprotein complex"/>
    <property type="evidence" value="ECO:0007669"/>
    <property type="project" value="TreeGrafter"/>
</dbReference>
<evidence type="ECO:0000256" key="1">
    <source>
        <dbReference type="ARBA" id="ARBA00022884"/>
    </source>
</evidence>
<dbReference type="Gene3D" id="3.10.450.50">
    <property type="match status" value="1"/>
</dbReference>
<dbReference type="Pfam" id="PF02136">
    <property type="entry name" value="NTF2"/>
    <property type="match status" value="1"/>
</dbReference>
<gene>
    <name evidence="3" type="ORF">EJD97_018290</name>
</gene>
<dbReference type="PROSITE" id="PS50177">
    <property type="entry name" value="NTF2_DOMAIN"/>
    <property type="match status" value="1"/>
</dbReference>
<evidence type="ECO:0000313" key="3">
    <source>
        <dbReference type="EMBL" id="TMW80568.1"/>
    </source>
</evidence>
<reference evidence="3" key="1">
    <citation type="submission" date="2019-05" db="EMBL/GenBank/DDBJ databases">
        <title>The de novo reference genome and transcriptome assemblies of the wild tomato species Solanum chilense.</title>
        <authorList>
            <person name="Stam R."/>
            <person name="Nosenko T."/>
            <person name="Hoerger A.C."/>
            <person name="Stephan W."/>
            <person name="Seidel M.A."/>
            <person name="Kuhn J.M.M."/>
            <person name="Haberer G."/>
            <person name="Tellier A."/>
        </authorList>
    </citation>
    <scope>NUCLEOTIDE SEQUENCE</scope>
    <source>
        <tissue evidence="3">Mature leaves</tissue>
    </source>
</reference>